<keyword evidence="2" id="KW-1185">Reference proteome</keyword>
<gene>
    <name evidence="1" type="ORF">OS493_040236</name>
</gene>
<evidence type="ECO:0000313" key="1">
    <source>
        <dbReference type="EMBL" id="KAJ7369256.1"/>
    </source>
</evidence>
<proteinExistence type="predicted"/>
<dbReference type="AlphaFoldDB" id="A0A9W9YTN2"/>
<evidence type="ECO:0000313" key="2">
    <source>
        <dbReference type="Proteomes" id="UP001163046"/>
    </source>
</evidence>
<reference evidence="1" key="1">
    <citation type="submission" date="2023-01" db="EMBL/GenBank/DDBJ databases">
        <title>Genome assembly of the deep-sea coral Lophelia pertusa.</title>
        <authorList>
            <person name="Herrera S."/>
            <person name="Cordes E."/>
        </authorList>
    </citation>
    <scope>NUCLEOTIDE SEQUENCE</scope>
    <source>
        <strain evidence="1">USNM1676648</strain>
        <tissue evidence="1">Polyp</tissue>
    </source>
</reference>
<dbReference type="Proteomes" id="UP001163046">
    <property type="component" value="Unassembled WGS sequence"/>
</dbReference>
<organism evidence="1 2">
    <name type="scientific">Desmophyllum pertusum</name>
    <dbReference type="NCBI Taxonomy" id="174260"/>
    <lineage>
        <taxon>Eukaryota</taxon>
        <taxon>Metazoa</taxon>
        <taxon>Cnidaria</taxon>
        <taxon>Anthozoa</taxon>
        <taxon>Hexacorallia</taxon>
        <taxon>Scleractinia</taxon>
        <taxon>Caryophylliina</taxon>
        <taxon>Caryophylliidae</taxon>
        <taxon>Desmophyllum</taxon>
    </lineage>
</organism>
<sequence>MEPGVYQLSIYLDYSLCDGFKDPPRDWFIKGNAQGKYQKEGLLGTLDEYLRQPLLKNGSHLKINVTQAEMNTTLAGMPSVIAFDIKTKFAQETLVPYSLPTTCGLDLLGGQMTRGGPIS</sequence>
<dbReference type="OrthoDB" id="5978576at2759"/>
<comment type="caution">
    <text evidence="1">The sequence shown here is derived from an EMBL/GenBank/DDBJ whole genome shotgun (WGS) entry which is preliminary data.</text>
</comment>
<dbReference type="EMBL" id="MU827145">
    <property type="protein sequence ID" value="KAJ7369256.1"/>
    <property type="molecule type" value="Genomic_DNA"/>
</dbReference>
<accession>A0A9W9YTN2</accession>
<protein>
    <submittedName>
        <fullName evidence="1">Uncharacterized protein</fullName>
    </submittedName>
</protein>
<name>A0A9W9YTN2_9CNID</name>